<evidence type="ECO:0008006" key="4">
    <source>
        <dbReference type="Google" id="ProtNLM"/>
    </source>
</evidence>
<proteinExistence type="predicted"/>
<name>A0A517PQM1_9PLAN</name>
<dbReference type="EMBL" id="CP036266">
    <property type="protein sequence ID" value="QDT21671.1"/>
    <property type="molecule type" value="Genomic_DNA"/>
</dbReference>
<keyword evidence="3" id="KW-1185">Reference proteome</keyword>
<reference evidence="2 3" key="1">
    <citation type="submission" date="2019-02" db="EMBL/GenBank/DDBJ databases">
        <title>Deep-cultivation of Planctomycetes and their phenomic and genomic characterization uncovers novel biology.</title>
        <authorList>
            <person name="Wiegand S."/>
            <person name="Jogler M."/>
            <person name="Boedeker C."/>
            <person name="Pinto D."/>
            <person name="Vollmers J."/>
            <person name="Rivas-Marin E."/>
            <person name="Kohn T."/>
            <person name="Peeters S.H."/>
            <person name="Heuer A."/>
            <person name="Rast P."/>
            <person name="Oberbeckmann S."/>
            <person name="Bunk B."/>
            <person name="Jeske O."/>
            <person name="Meyerdierks A."/>
            <person name="Storesund J.E."/>
            <person name="Kallscheuer N."/>
            <person name="Luecker S."/>
            <person name="Lage O.M."/>
            <person name="Pohl T."/>
            <person name="Merkel B.J."/>
            <person name="Hornburger P."/>
            <person name="Mueller R.-W."/>
            <person name="Bruemmer F."/>
            <person name="Labrenz M."/>
            <person name="Spormann A.M."/>
            <person name="Op den Camp H."/>
            <person name="Overmann J."/>
            <person name="Amann R."/>
            <person name="Jetten M.S.M."/>
            <person name="Mascher T."/>
            <person name="Medema M.H."/>
            <person name="Devos D.P."/>
            <person name="Kaster A.-K."/>
            <person name="Ovreas L."/>
            <person name="Rohde M."/>
            <person name="Galperin M.Y."/>
            <person name="Jogler C."/>
        </authorList>
    </citation>
    <scope>NUCLEOTIDE SEQUENCE [LARGE SCALE GENOMIC DNA]</scope>
    <source>
        <strain evidence="2 3">HG66A1</strain>
    </source>
</reference>
<keyword evidence="1" id="KW-0732">Signal</keyword>
<dbReference type="OrthoDB" id="211205at2"/>
<dbReference type="RefSeq" id="WP_145186349.1">
    <property type="nucleotide sequence ID" value="NZ_CP036266.1"/>
</dbReference>
<accession>A0A517PQM1</accession>
<feature type="chain" id="PRO_5021812169" description="DUF3352 domain-containing protein" evidence="1">
    <location>
        <begin position="24"/>
        <end position="574"/>
    </location>
</feature>
<sequence length="574" mass="62914" precursor="true">MLFNWKSGLLFCLLLISLSTVSAAEVPTAAISAEAGIVIRLKQPQATLQKMTQLTSQVDEAISGLLAANVRTVVGRSLSNPTWEGVDPARTISVGVFLHAEQDPGLLFIVPVKDAAACKAALGEKYHSALQEKWLIYSEDKKLVEQAQASLKQTDQSFESQLSPAAKELFDSGDLSVYLNLQKMVQIYQAQLKRAEGQVDRRLTELAKTMNAAPGVNAKPILSLYSTLAKGSLQAVKDSHAYTTAFQFSEQGVGLESLFEVKPDSETDQLFQSNPPQPLNQLGHFPAHQLAYIAGAGNADALITWGMNMTAQMFDETQQNAEAKEKFTEIVKEIRSLKFGSYYFSFELGKLADGVMHAYTVSEVTPSDKLRTLTHQMMQIMQNISLPGIKQEITFKPDAEQAGGIPVDLTVIKQELDPASDPLQIQKRMLEILYGPSGITNRMAYPEGKVLQVMGGSASMQKFMEALNAPDKSSLTAQNQPAFQKARAQGAEKANLVALVDVSGTVMRILNIFAESRQQTGPFAEKQIRELGIQDSYLTFSLTTGKQSLSTKTYIPVENLQNGFKVYSLISRQK</sequence>
<evidence type="ECO:0000313" key="3">
    <source>
        <dbReference type="Proteomes" id="UP000320421"/>
    </source>
</evidence>
<gene>
    <name evidence="2" type="ORF">HG66A1_34740</name>
</gene>
<feature type="signal peptide" evidence="1">
    <location>
        <begin position="1"/>
        <end position="23"/>
    </location>
</feature>
<protein>
    <recommendedName>
        <fullName evidence="4">DUF3352 domain-containing protein</fullName>
    </recommendedName>
</protein>
<dbReference type="AlphaFoldDB" id="A0A517PQM1"/>
<organism evidence="2 3">
    <name type="scientific">Gimesia chilikensis</name>
    <dbReference type="NCBI Taxonomy" id="2605989"/>
    <lineage>
        <taxon>Bacteria</taxon>
        <taxon>Pseudomonadati</taxon>
        <taxon>Planctomycetota</taxon>
        <taxon>Planctomycetia</taxon>
        <taxon>Planctomycetales</taxon>
        <taxon>Planctomycetaceae</taxon>
        <taxon>Gimesia</taxon>
    </lineage>
</organism>
<evidence type="ECO:0000256" key="1">
    <source>
        <dbReference type="SAM" id="SignalP"/>
    </source>
</evidence>
<evidence type="ECO:0000313" key="2">
    <source>
        <dbReference type="EMBL" id="QDT21671.1"/>
    </source>
</evidence>
<dbReference type="Proteomes" id="UP000320421">
    <property type="component" value="Chromosome"/>
</dbReference>